<dbReference type="SUPFAM" id="SSF52047">
    <property type="entry name" value="RNI-like"/>
    <property type="match status" value="1"/>
</dbReference>
<protein>
    <recommendedName>
        <fullName evidence="3">F-box domain-containing protein</fullName>
    </recommendedName>
</protein>
<gene>
    <name evidence="1" type="ORF">C8Q71DRAFT_727728</name>
</gene>
<dbReference type="EMBL" id="JADCUA010000034">
    <property type="protein sequence ID" value="KAH9829954.1"/>
    <property type="molecule type" value="Genomic_DNA"/>
</dbReference>
<keyword evidence="2" id="KW-1185">Reference proteome</keyword>
<comment type="caution">
    <text evidence="1">The sequence shown here is derived from an EMBL/GenBank/DDBJ whole genome shotgun (WGS) entry which is preliminary data.</text>
</comment>
<dbReference type="RefSeq" id="XP_047773317.1">
    <property type="nucleotide sequence ID" value="XM_047921885.1"/>
</dbReference>
<dbReference type="InterPro" id="IPR032675">
    <property type="entry name" value="LRR_dom_sf"/>
</dbReference>
<reference evidence="1 2" key="1">
    <citation type="journal article" date="2021" name="Environ. Microbiol.">
        <title>Gene family expansions and transcriptome signatures uncover fungal adaptations to wood decay.</title>
        <authorList>
            <person name="Hage H."/>
            <person name="Miyauchi S."/>
            <person name="Viragh M."/>
            <person name="Drula E."/>
            <person name="Min B."/>
            <person name="Chaduli D."/>
            <person name="Navarro D."/>
            <person name="Favel A."/>
            <person name="Norest M."/>
            <person name="Lesage-Meessen L."/>
            <person name="Balint B."/>
            <person name="Merenyi Z."/>
            <person name="de Eugenio L."/>
            <person name="Morin E."/>
            <person name="Martinez A.T."/>
            <person name="Baldrian P."/>
            <person name="Stursova M."/>
            <person name="Martinez M.J."/>
            <person name="Novotny C."/>
            <person name="Magnuson J.K."/>
            <person name="Spatafora J.W."/>
            <person name="Maurice S."/>
            <person name="Pangilinan J."/>
            <person name="Andreopoulos W."/>
            <person name="LaButti K."/>
            <person name="Hundley H."/>
            <person name="Na H."/>
            <person name="Kuo A."/>
            <person name="Barry K."/>
            <person name="Lipzen A."/>
            <person name="Henrissat B."/>
            <person name="Riley R."/>
            <person name="Ahrendt S."/>
            <person name="Nagy L.G."/>
            <person name="Grigoriev I.V."/>
            <person name="Martin F."/>
            <person name="Rosso M.N."/>
        </authorList>
    </citation>
    <scope>NUCLEOTIDE SEQUENCE [LARGE SCALE GENOMIC DNA]</scope>
    <source>
        <strain evidence="1 2">CIRM-BRFM 1785</strain>
    </source>
</reference>
<evidence type="ECO:0008006" key="3">
    <source>
        <dbReference type="Google" id="ProtNLM"/>
    </source>
</evidence>
<dbReference type="Proteomes" id="UP000814176">
    <property type="component" value="Unassembled WGS sequence"/>
</dbReference>
<sequence>MSRRNVPYRKAFKHMDIHDSASKPFAQTWPMLIPGCMLPQMLHLQLYDLDWTTTIKPHDTFFIHLSSYTSIKYLTLHHCRFHGATDLRRMISALPNLQFLSLLEVTLQHSLMPDLARPRYLTTHHRTLESIQIIAATHSTFSDICGPEHMDIVFRNMLHLIAWYSSITSLVIDLQFFPSLLHLEEYLLHYPCLSSLGVSGDYGSSLDSESAPEDVVPTHAEKSPNCASSRLIWQGGGKLQKSQHVRAACSVCAGVGLKSSIGNAAKVILTPAIQSFGLAPSLANNTSLRRLSMLFDEVIPSSQGIQRILSSMLSDITSIHLQHLICFILIANRDMLPQSDETPLAVTDSIDSISTFHAILSSTTFDGLPVCTSNTGVHIHFHMEEIWDKPAMMSALKTHMIALFAPWLDRRIVELQFVSGGTSWQLVRTVPTSDPRCTYDLVNVLIAS</sequence>
<name>A0ABQ8K198_9APHY</name>
<organism evidence="1 2">
    <name type="scientific">Rhodofomes roseus</name>
    <dbReference type="NCBI Taxonomy" id="34475"/>
    <lineage>
        <taxon>Eukaryota</taxon>
        <taxon>Fungi</taxon>
        <taxon>Dikarya</taxon>
        <taxon>Basidiomycota</taxon>
        <taxon>Agaricomycotina</taxon>
        <taxon>Agaricomycetes</taxon>
        <taxon>Polyporales</taxon>
        <taxon>Rhodofomes</taxon>
    </lineage>
</organism>
<dbReference type="GeneID" id="72002617"/>
<proteinExistence type="predicted"/>
<dbReference type="Gene3D" id="3.80.10.10">
    <property type="entry name" value="Ribonuclease Inhibitor"/>
    <property type="match status" value="1"/>
</dbReference>
<evidence type="ECO:0000313" key="2">
    <source>
        <dbReference type="Proteomes" id="UP000814176"/>
    </source>
</evidence>
<accession>A0ABQ8K198</accession>
<evidence type="ECO:0000313" key="1">
    <source>
        <dbReference type="EMBL" id="KAH9829954.1"/>
    </source>
</evidence>